<protein>
    <recommendedName>
        <fullName evidence="3">Bud22 domain-containing protein</fullName>
    </recommendedName>
</protein>
<feature type="compositionally biased region" description="Acidic residues" evidence="2">
    <location>
        <begin position="274"/>
        <end position="283"/>
    </location>
</feature>
<dbReference type="InterPro" id="IPR037393">
    <property type="entry name" value="Bud22/SRFB1"/>
</dbReference>
<comment type="caution">
    <text evidence="4">The sequence shown here is derived from an EMBL/GenBank/DDBJ whole genome shotgun (WGS) entry which is preliminary data.</text>
</comment>
<feature type="compositionally biased region" description="Low complexity" evidence="2">
    <location>
        <begin position="237"/>
        <end position="248"/>
    </location>
</feature>
<dbReference type="EMBL" id="PTQR01000081">
    <property type="protein sequence ID" value="TKX21263.1"/>
    <property type="molecule type" value="Genomic_DNA"/>
</dbReference>
<evidence type="ECO:0000313" key="4">
    <source>
        <dbReference type="EMBL" id="TKX21263.1"/>
    </source>
</evidence>
<evidence type="ECO:0000259" key="3">
    <source>
        <dbReference type="Pfam" id="PF09073"/>
    </source>
</evidence>
<feature type="compositionally biased region" description="Gly residues" evidence="2">
    <location>
        <begin position="396"/>
        <end position="417"/>
    </location>
</feature>
<feature type="compositionally biased region" description="Acidic residues" evidence="2">
    <location>
        <begin position="227"/>
        <end position="236"/>
    </location>
</feature>
<name>A0A4U7ASH6_9PEZI</name>
<organism evidence="4 5">
    <name type="scientific">Elsinoe australis</name>
    <dbReference type="NCBI Taxonomy" id="40998"/>
    <lineage>
        <taxon>Eukaryota</taxon>
        <taxon>Fungi</taxon>
        <taxon>Dikarya</taxon>
        <taxon>Ascomycota</taxon>
        <taxon>Pezizomycotina</taxon>
        <taxon>Dothideomycetes</taxon>
        <taxon>Dothideomycetidae</taxon>
        <taxon>Myriangiales</taxon>
        <taxon>Elsinoaceae</taxon>
        <taxon>Elsinoe</taxon>
    </lineage>
</organism>
<feature type="compositionally biased region" description="Basic and acidic residues" evidence="2">
    <location>
        <begin position="361"/>
        <end position="395"/>
    </location>
</feature>
<dbReference type="InterPro" id="IPR015158">
    <property type="entry name" value="Bud22_dom"/>
</dbReference>
<feature type="region of interest" description="Disordered" evidence="2">
    <location>
        <begin position="165"/>
        <end position="477"/>
    </location>
</feature>
<dbReference type="Pfam" id="PF09073">
    <property type="entry name" value="BUD22"/>
    <property type="match status" value="1"/>
</dbReference>
<feature type="domain" description="Bud22" evidence="3">
    <location>
        <begin position="30"/>
        <end position="477"/>
    </location>
</feature>
<dbReference type="AlphaFoldDB" id="A0A4U7ASH6"/>
<gene>
    <name evidence="4" type="ORF">C1H76_6337</name>
</gene>
<feature type="region of interest" description="Disordered" evidence="2">
    <location>
        <begin position="1"/>
        <end position="21"/>
    </location>
</feature>
<feature type="compositionally biased region" description="Basic and acidic residues" evidence="2">
    <location>
        <begin position="178"/>
        <end position="188"/>
    </location>
</feature>
<dbReference type="GO" id="GO:0030686">
    <property type="term" value="C:90S preribosome"/>
    <property type="evidence" value="ECO:0007669"/>
    <property type="project" value="TreeGrafter"/>
</dbReference>
<feature type="compositionally biased region" description="Pro residues" evidence="2">
    <location>
        <begin position="309"/>
        <end position="318"/>
    </location>
</feature>
<proteinExistence type="predicted"/>
<dbReference type="GO" id="GO:0005634">
    <property type="term" value="C:nucleus"/>
    <property type="evidence" value="ECO:0007669"/>
    <property type="project" value="TreeGrafter"/>
</dbReference>
<dbReference type="GO" id="GO:0030490">
    <property type="term" value="P:maturation of SSU-rRNA"/>
    <property type="evidence" value="ECO:0007669"/>
    <property type="project" value="TreeGrafter"/>
</dbReference>
<dbReference type="PANTHER" id="PTHR23325:SF1">
    <property type="entry name" value="SERUM RESPONSE FACTOR-BINDING PROTEIN 1"/>
    <property type="match status" value="1"/>
</dbReference>
<dbReference type="PANTHER" id="PTHR23325">
    <property type="entry name" value="SERUM RESPONSE FACTOR-BINDING"/>
    <property type="match status" value="1"/>
</dbReference>
<dbReference type="Proteomes" id="UP000308133">
    <property type="component" value="Unassembled WGS sequence"/>
</dbReference>
<evidence type="ECO:0000256" key="2">
    <source>
        <dbReference type="SAM" id="MobiDB-lite"/>
    </source>
</evidence>
<sequence length="477" mass="50844">MPKRKREGGSAEAEGGKQKSLRTLQAEAKVHHGQNLIHRAFKTAKGFERQKLGRRRKTALSKKDDKDVARIDAETEALKAGRIHNATTLKSTLDFNKAASNYLAKTLLKIKAISESPDRPSNLTLTSQSSDPAVLNVIARLCKSNPVREVLPGILNDVETALGVSSKAGPKKTAAGKNESRKASKVETSDVSQSDDEQVIIDPRTRNGPADSESEEDDFAGFSDGDLASDDDDDEAFAAFDSCLASSSDSDDEDGPPRSAFDVRALLQAHGSEDEANDSESDISDSPQPKKGTSRKQSTKEPSISPSPSASPSPPPTIKPNASAFLPSLTMGGYISGSESAEDVDEPVKKNRRGQRARQAIWEKKFGKEAKHVKDGGKDGGKRGRNEGWDAKRGATEGGRGGRGGRFGRGGRGGGMSSGREAAGSGANGVAVGKSKAGEKHRDDDGPLHPSWIAAKKRKEEKDKMAMPFQGKKITFD</sequence>
<feature type="compositionally biased region" description="Basic and acidic residues" evidence="2">
    <location>
        <begin position="436"/>
        <end position="447"/>
    </location>
</feature>
<reference evidence="4 5" key="1">
    <citation type="submission" date="2018-02" db="EMBL/GenBank/DDBJ databases">
        <title>Draft genome sequences of Elsinoe sp., causing black scab on jojoba.</title>
        <authorList>
            <person name="Stodart B."/>
            <person name="Jeffress S."/>
            <person name="Ash G."/>
            <person name="Arun Chinnappa K."/>
        </authorList>
    </citation>
    <scope>NUCLEOTIDE SEQUENCE [LARGE SCALE GENOMIC DNA]</scope>
    <source>
        <strain evidence="4 5">Hillstone_2</strain>
    </source>
</reference>
<evidence type="ECO:0000256" key="1">
    <source>
        <dbReference type="ARBA" id="ARBA00023054"/>
    </source>
</evidence>
<accession>A0A4U7ASH6</accession>
<keyword evidence="1" id="KW-0175">Coiled coil</keyword>
<feature type="compositionally biased region" description="Low complexity" evidence="2">
    <location>
        <begin position="418"/>
        <end position="433"/>
    </location>
</feature>
<evidence type="ECO:0000313" key="5">
    <source>
        <dbReference type="Proteomes" id="UP000308133"/>
    </source>
</evidence>